<dbReference type="CDD" id="cd00431">
    <property type="entry name" value="cysteine_hydrolases"/>
    <property type="match status" value="1"/>
</dbReference>
<name>A0A7G6T418_9HYPH</name>
<dbReference type="InterPro" id="IPR050272">
    <property type="entry name" value="Isochorismatase-like_hydrls"/>
</dbReference>
<evidence type="ECO:0000313" key="4">
    <source>
        <dbReference type="Proteomes" id="UP000515465"/>
    </source>
</evidence>
<keyword evidence="1" id="KW-0378">Hydrolase</keyword>
<dbReference type="AlphaFoldDB" id="A0A7G6T418"/>
<sequence>MLVLNARPKPVHIDPKKTAVVVVDMQNAFVSAGGMFDLAGIDISGAAPAIEANKRLLGVARENGVPVIYLQMSYRPDLSDAGDPSSPNYQKELGMVLMRERPELRGRLLIDDSWDWRIVDALKPEPGDQVIRKSRYSGFCNTGLEAYLRAREIRYLLFTGVATNICVDATARDAYMLEFWPILIEDAINHSGPDFNRQSTLWNFENALGWVTRTDMVVEALQMQAAEPLLT</sequence>
<dbReference type="RefSeq" id="WP_183465303.1">
    <property type="nucleotide sequence ID" value="NZ_CP050296.1"/>
</dbReference>
<feature type="domain" description="Isochorismatase-like" evidence="2">
    <location>
        <begin position="18"/>
        <end position="215"/>
    </location>
</feature>
<dbReference type="PANTHER" id="PTHR43540:SF6">
    <property type="entry name" value="ISOCHORISMATASE-LIKE DOMAIN-CONTAINING PROTEIN"/>
    <property type="match status" value="1"/>
</dbReference>
<dbReference type="EMBL" id="CP050296">
    <property type="protein sequence ID" value="QND61500.1"/>
    <property type="molecule type" value="Genomic_DNA"/>
</dbReference>
<dbReference type="InterPro" id="IPR036380">
    <property type="entry name" value="Isochorismatase-like_sf"/>
</dbReference>
<reference evidence="4" key="1">
    <citation type="journal article" date="2020" name="Mol. Plant Microbe">
        <title>Rhizobial microsymbionts of the narrowly endemic Oxytropis species growing in Kamchatka are characterized by significant genetic diversity and possess a set of genes that are associated with T3SS and T6SS secretion systems and can affect the development of symbiosis.</title>
        <authorList>
            <person name="Safronova V."/>
            <person name="Guro P."/>
            <person name="Sazanova A."/>
            <person name="Kuznetsova I."/>
            <person name="Belimov A."/>
            <person name="Yakubov V."/>
            <person name="Chirak E."/>
            <person name="Afonin A."/>
            <person name="Gogolev Y."/>
            <person name="Andronov E."/>
            <person name="Tikhonovich I."/>
        </authorList>
    </citation>
    <scope>NUCLEOTIDE SEQUENCE [LARGE SCALE GENOMIC DNA]</scope>
    <source>
        <strain evidence="4">583</strain>
    </source>
</reference>
<dbReference type="Gene3D" id="3.40.50.850">
    <property type="entry name" value="Isochorismatase-like"/>
    <property type="match status" value="1"/>
</dbReference>
<dbReference type="Proteomes" id="UP000515465">
    <property type="component" value="Chromosome"/>
</dbReference>
<dbReference type="PANTHER" id="PTHR43540">
    <property type="entry name" value="PEROXYUREIDOACRYLATE/UREIDOACRYLATE AMIDOHYDROLASE-RELATED"/>
    <property type="match status" value="1"/>
</dbReference>
<evidence type="ECO:0000313" key="3">
    <source>
        <dbReference type="EMBL" id="QND61500.1"/>
    </source>
</evidence>
<protein>
    <submittedName>
        <fullName evidence="3">Isochorismatase family protein</fullName>
    </submittedName>
</protein>
<proteinExistence type="predicted"/>
<dbReference type="InterPro" id="IPR000868">
    <property type="entry name" value="Isochorismatase-like_dom"/>
</dbReference>
<dbReference type="Pfam" id="PF00857">
    <property type="entry name" value="Isochorismatase"/>
    <property type="match status" value="1"/>
</dbReference>
<accession>A0A7G6T418</accession>
<evidence type="ECO:0000259" key="2">
    <source>
        <dbReference type="Pfam" id="PF00857"/>
    </source>
</evidence>
<gene>
    <name evidence="3" type="ORF">HB778_32585</name>
</gene>
<evidence type="ECO:0000256" key="1">
    <source>
        <dbReference type="ARBA" id="ARBA00022801"/>
    </source>
</evidence>
<dbReference type="SUPFAM" id="SSF52499">
    <property type="entry name" value="Isochorismatase-like hydrolases"/>
    <property type="match status" value="1"/>
</dbReference>
<dbReference type="GO" id="GO:0016787">
    <property type="term" value="F:hydrolase activity"/>
    <property type="evidence" value="ECO:0007669"/>
    <property type="project" value="UniProtKB-KW"/>
</dbReference>
<organism evidence="3 4">
    <name type="scientific">Mesorhizobium huakuii</name>
    <dbReference type="NCBI Taxonomy" id="28104"/>
    <lineage>
        <taxon>Bacteria</taxon>
        <taxon>Pseudomonadati</taxon>
        <taxon>Pseudomonadota</taxon>
        <taxon>Alphaproteobacteria</taxon>
        <taxon>Hyphomicrobiales</taxon>
        <taxon>Phyllobacteriaceae</taxon>
        <taxon>Mesorhizobium</taxon>
    </lineage>
</organism>